<dbReference type="AlphaFoldDB" id="A0A1Y2CU43"/>
<gene>
    <name evidence="3" type="ORF">BCR33DRAFT_781260</name>
</gene>
<dbReference type="GO" id="GO:0070131">
    <property type="term" value="P:positive regulation of mitochondrial translation"/>
    <property type="evidence" value="ECO:0007669"/>
    <property type="project" value="TreeGrafter"/>
</dbReference>
<name>A0A1Y2CU43_9FUNG</name>
<dbReference type="InterPro" id="IPR051624">
    <property type="entry name" value="RMD1/Sad1-interacting"/>
</dbReference>
<dbReference type="InterPro" id="IPR003734">
    <property type="entry name" value="DUF155"/>
</dbReference>
<dbReference type="PANTHER" id="PTHR16255:SF1">
    <property type="entry name" value="REQUIRED FOR MEIOTIC NUCLEAR DIVISION PROTEIN 1 HOMOLOG"/>
    <property type="match status" value="1"/>
</dbReference>
<dbReference type="GO" id="GO:0005739">
    <property type="term" value="C:mitochondrion"/>
    <property type="evidence" value="ECO:0007669"/>
    <property type="project" value="UniProtKB-ARBA"/>
</dbReference>
<proteinExistence type="inferred from homology"/>
<organism evidence="3 4">
    <name type="scientific">Rhizoclosmatium globosum</name>
    <dbReference type="NCBI Taxonomy" id="329046"/>
    <lineage>
        <taxon>Eukaryota</taxon>
        <taxon>Fungi</taxon>
        <taxon>Fungi incertae sedis</taxon>
        <taxon>Chytridiomycota</taxon>
        <taxon>Chytridiomycota incertae sedis</taxon>
        <taxon>Chytridiomycetes</taxon>
        <taxon>Chytridiales</taxon>
        <taxon>Chytriomycetaceae</taxon>
        <taxon>Rhizoclosmatium</taxon>
    </lineage>
</organism>
<feature type="domain" description="DUF155" evidence="2">
    <location>
        <begin position="146"/>
        <end position="309"/>
    </location>
</feature>
<evidence type="ECO:0000259" key="2">
    <source>
        <dbReference type="Pfam" id="PF02582"/>
    </source>
</evidence>
<keyword evidence="4" id="KW-1185">Reference proteome</keyword>
<dbReference type="PANTHER" id="PTHR16255">
    <property type="entry name" value="REQUIRED FOR MEIOTIC NUCLEAR DIVISION PROTEIN 1 HOMOLOG"/>
    <property type="match status" value="1"/>
</dbReference>
<evidence type="ECO:0000313" key="4">
    <source>
        <dbReference type="Proteomes" id="UP000193642"/>
    </source>
</evidence>
<evidence type="ECO:0000313" key="3">
    <source>
        <dbReference type="EMBL" id="ORY50559.1"/>
    </source>
</evidence>
<protein>
    <submittedName>
        <fullName evidence="3">DUF155-domain-containing protein</fullName>
    </submittedName>
</protein>
<dbReference type="Proteomes" id="UP000193642">
    <property type="component" value="Unassembled WGS sequence"/>
</dbReference>
<dbReference type="OrthoDB" id="242766at2759"/>
<comment type="similarity">
    <text evidence="1">Belongs to the RMD1/sif2 family.</text>
</comment>
<dbReference type="Pfam" id="PF02582">
    <property type="entry name" value="DUF155"/>
    <property type="match status" value="1"/>
</dbReference>
<sequence>MEPIGLNQETFCTQCFAFLGSSHTFQSHYDFAEQRSEPPTASITTTTQPSTRIIGRSLTSDAKRALDSVAAAYKERISQPVGAVEKVEEVEEEGVARKQVENFGVFYGESYDFPALLSILEDKYALLPFIADDVYHIRMSSQSEAFFFTNGVLVTWGASDAEIEDLLCVATEVGIGKYKDLEVEWFDYTIDPEHNGGIQNDTIVISTSLPPDQQKLAYSSGLARSAKLASLETLLESHLDKTRPIPTLLLQGKPLPLSRHAILKSLGELFSLRGNLNLHQELLDLPDFCWSSPRMEHLFHEISKNLDLAEVLRNHLHEEHSLKLEWAIIVLISVEIAFEVVHYWEKMKDREEEEREEREELKRWELVLERRRLALEAREAGKKSQIDEVAA</sequence>
<dbReference type="EMBL" id="MCGO01000007">
    <property type="protein sequence ID" value="ORY50559.1"/>
    <property type="molecule type" value="Genomic_DNA"/>
</dbReference>
<comment type="caution">
    <text evidence="3">The sequence shown here is derived from an EMBL/GenBank/DDBJ whole genome shotgun (WGS) entry which is preliminary data.</text>
</comment>
<accession>A0A1Y2CU43</accession>
<reference evidence="3 4" key="1">
    <citation type="submission" date="2016-07" db="EMBL/GenBank/DDBJ databases">
        <title>Pervasive Adenine N6-methylation of Active Genes in Fungi.</title>
        <authorList>
            <consortium name="DOE Joint Genome Institute"/>
            <person name="Mondo S.J."/>
            <person name="Dannebaum R.O."/>
            <person name="Kuo R.C."/>
            <person name="Labutti K."/>
            <person name="Haridas S."/>
            <person name="Kuo A."/>
            <person name="Salamov A."/>
            <person name="Ahrendt S.R."/>
            <person name="Lipzen A."/>
            <person name="Sullivan W."/>
            <person name="Andreopoulos W.B."/>
            <person name="Clum A."/>
            <person name="Lindquist E."/>
            <person name="Daum C."/>
            <person name="Ramamoorthy G.K."/>
            <person name="Gryganskyi A."/>
            <person name="Culley D."/>
            <person name="Magnuson J.K."/>
            <person name="James T.Y."/>
            <person name="O'Malley M.A."/>
            <person name="Stajich J.E."/>
            <person name="Spatafora J.W."/>
            <person name="Visel A."/>
            <person name="Grigoriev I.V."/>
        </authorList>
    </citation>
    <scope>NUCLEOTIDE SEQUENCE [LARGE SCALE GENOMIC DNA]</scope>
    <source>
        <strain evidence="3 4">JEL800</strain>
    </source>
</reference>
<evidence type="ECO:0000256" key="1">
    <source>
        <dbReference type="ARBA" id="ARBA00008306"/>
    </source>
</evidence>